<feature type="domain" description="Helix-turn-helix" evidence="1">
    <location>
        <begin position="15"/>
        <end position="59"/>
    </location>
</feature>
<dbReference type="STRING" id="147645.A6J80_09745"/>
<gene>
    <name evidence="2" type="ORF">A6J80_09745</name>
</gene>
<dbReference type="Pfam" id="PF12728">
    <property type="entry name" value="HTH_17"/>
    <property type="match status" value="1"/>
</dbReference>
<name>A0A1V0GS45_9RHOB</name>
<dbReference type="Proteomes" id="UP000191257">
    <property type="component" value="Chromosome"/>
</dbReference>
<keyword evidence="3" id="KW-1185">Reference proteome</keyword>
<dbReference type="SUPFAM" id="SSF46955">
    <property type="entry name" value="Putative DNA-binding domain"/>
    <property type="match status" value="1"/>
</dbReference>
<protein>
    <submittedName>
        <fullName evidence="2">Helix-turn-helix domain-containing protein</fullName>
    </submittedName>
</protein>
<dbReference type="InterPro" id="IPR009061">
    <property type="entry name" value="DNA-bd_dom_put_sf"/>
</dbReference>
<dbReference type="InterPro" id="IPR041657">
    <property type="entry name" value="HTH_17"/>
</dbReference>
<dbReference type="EMBL" id="CP020442">
    <property type="protein sequence ID" value="ARC36630.1"/>
    <property type="molecule type" value="Genomic_DNA"/>
</dbReference>
<reference evidence="2" key="1">
    <citation type="submission" date="2017-12" db="EMBL/GenBank/DDBJ databases">
        <title>FDA dAtabase for Regulatory Grade micrObial Sequences (FDA-ARGOS): Supporting development and validation of Infectious Disease Dx tests.</title>
        <authorList>
            <person name="Campos J."/>
            <person name="Goldberg B."/>
            <person name="Tallon L."/>
            <person name="Sadzewicz L."/>
            <person name="Sengamalay N."/>
            <person name="Ott S."/>
            <person name="Godinez A."/>
            <person name="Nagaraj S."/>
            <person name="Vyas G."/>
            <person name="Aluvathingal J."/>
            <person name="Nadendla S."/>
            <person name="Geyer C."/>
            <person name="Nandy P."/>
            <person name="Hobson J."/>
            <person name="Sichtig H."/>
        </authorList>
    </citation>
    <scope>NUCLEOTIDE SEQUENCE</scope>
    <source>
        <strain evidence="2">FDAARGOS_252</strain>
    </source>
</reference>
<dbReference type="RefSeq" id="WP_080621284.1">
    <property type="nucleotide sequence ID" value="NZ_CAUQGX010000024.1"/>
</dbReference>
<dbReference type="AlphaFoldDB" id="A0A1V0GS45"/>
<accession>A0A1V0GS45</accession>
<dbReference type="Gene3D" id="1.10.238.160">
    <property type="match status" value="1"/>
</dbReference>
<evidence type="ECO:0000313" key="3">
    <source>
        <dbReference type="Proteomes" id="UP000191257"/>
    </source>
</evidence>
<organism evidence="2 3">
    <name type="scientific">Paracoccus yeei</name>
    <dbReference type="NCBI Taxonomy" id="147645"/>
    <lineage>
        <taxon>Bacteria</taxon>
        <taxon>Pseudomonadati</taxon>
        <taxon>Pseudomonadota</taxon>
        <taxon>Alphaproteobacteria</taxon>
        <taxon>Rhodobacterales</taxon>
        <taxon>Paracoccaceae</taxon>
        <taxon>Paracoccus</taxon>
    </lineage>
</organism>
<dbReference type="KEGG" id="pye:A6J80_09745"/>
<sequence>MTGAVLQPLLLRDVQVASILGVHRNTIWNRVRQGRFPKPIKWDGITVWRRKDIEDFVEALGENGGPA</sequence>
<evidence type="ECO:0000313" key="2">
    <source>
        <dbReference type="EMBL" id="ARC36630.1"/>
    </source>
</evidence>
<proteinExistence type="predicted"/>
<evidence type="ECO:0000259" key="1">
    <source>
        <dbReference type="Pfam" id="PF12728"/>
    </source>
</evidence>